<sequence>MIYRKLQIKYGVDLPASTKIGPGFKIEHLSGIVVNPDVVIGKNCNIYNGVTIGKEKRGVREGCPTIADKVWIGANAVVVGSIQIGSDVLIAPGAYVNFDVPSHSIVLGNPAKIVAKENATEKYIKYTI</sequence>
<dbReference type="PIRSF" id="PIRSF000441">
    <property type="entry name" value="CysE"/>
    <property type="match status" value="1"/>
</dbReference>
<evidence type="ECO:0000256" key="1">
    <source>
        <dbReference type="ARBA" id="ARBA00007274"/>
    </source>
</evidence>
<name>A0A380LJT1_9FIRM</name>
<comment type="similarity">
    <text evidence="1">Belongs to the transferase hexapeptide repeat family.</text>
</comment>
<keyword evidence="5 6" id="KW-0012">Acyltransferase</keyword>
<evidence type="ECO:0000313" key="6">
    <source>
        <dbReference type="EMBL" id="SUO03455.1"/>
    </source>
</evidence>
<dbReference type="Gene3D" id="2.160.10.10">
    <property type="entry name" value="Hexapeptide repeat proteins"/>
    <property type="match status" value="1"/>
</dbReference>
<dbReference type="InterPro" id="IPR018357">
    <property type="entry name" value="Hexapep_transf_CS"/>
</dbReference>
<protein>
    <recommendedName>
        <fullName evidence="2">Serine acetyltransferase</fullName>
    </recommendedName>
</protein>
<keyword evidence="3 6" id="KW-0808">Transferase</keyword>
<dbReference type="InterPro" id="IPR005881">
    <property type="entry name" value="Ser_O-AcTrfase"/>
</dbReference>
<dbReference type="OrthoDB" id="9801697at2"/>
<dbReference type="EMBL" id="UHFX01000003">
    <property type="protein sequence ID" value="SUO03455.1"/>
    <property type="molecule type" value="Genomic_DNA"/>
</dbReference>
<dbReference type="GeneID" id="77461308"/>
<dbReference type="Proteomes" id="UP000255523">
    <property type="component" value="Unassembled WGS sequence"/>
</dbReference>
<dbReference type="PROSITE" id="PS00101">
    <property type="entry name" value="HEXAPEP_TRANSFERASES"/>
    <property type="match status" value="1"/>
</dbReference>
<dbReference type="InterPro" id="IPR011004">
    <property type="entry name" value="Trimer_LpxA-like_sf"/>
</dbReference>
<evidence type="ECO:0000256" key="4">
    <source>
        <dbReference type="ARBA" id="ARBA00022737"/>
    </source>
</evidence>
<organism evidence="6 7">
    <name type="scientific">Faecalicoccus pleomorphus</name>
    <dbReference type="NCBI Taxonomy" id="1323"/>
    <lineage>
        <taxon>Bacteria</taxon>
        <taxon>Bacillati</taxon>
        <taxon>Bacillota</taxon>
        <taxon>Erysipelotrichia</taxon>
        <taxon>Erysipelotrichales</taxon>
        <taxon>Erysipelotrichaceae</taxon>
        <taxon>Faecalicoccus</taxon>
    </lineage>
</organism>
<gene>
    <name evidence="6" type="primary">cysE1</name>
    <name evidence="6" type="ORF">NCTC11087_00317</name>
</gene>
<evidence type="ECO:0000256" key="3">
    <source>
        <dbReference type="ARBA" id="ARBA00022679"/>
    </source>
</evidence>
<evidence type="ECO:0000313" key="7">
    <source>
        <dbReference type="Proteomes" id="UP000255523"/>
    </source>
</evidence>
<evidence type="ECO:0000256" key="5">
    <source>
        <dbReference type="ARBA" id="ARBA00023315"/>
    </source>
</evidence>
<proteinExistence type="inferred from homology"/>
<dbReference type="InterPro" id="IPR001451">
    <property type="entry name" value="Hexapep"/>
</dbReference>
<reference evidence="6 7" key="1">
    <citation type="submission" date="2018-06" db="EMBL/GenBank/DDBJ databases">
        <authorList>
            <consortium name="Pathogen Informatics"/>
            <person name="Doyle S."/>
        </authorList>
    </citation>
    <scope>NUCLEOTIDE SEQUENCE [LARGE SCALE GENOMIC DNA]</scope>
    <source>
        <strain evidence="6 7">NCTC11087</strain>
    </source>
</reference>
<dbReference type="InterPro" id="IPR045304">
    <property type="entry name" value="LbH_SAT"/>
</dbReference>
<dbReference type="AlphaFoldDB" id="A0A380LJT1"/>
<dbReference type="SUPFAM" id="SSF51161">
    <property type="entry name" value="Trimeric LpxA-like enzymes"/>
    <property type="match status" value="1"/>
</dbReference>
<dbReference type="PANTHER" id="PTHR42811">
    <property type="entry name" value="SERINE ACETYLTRANSFERASE"/>
    <property type="match status" value="1"/>
</dbReference>
<accession>A0A380LJT1</accession>
<keyword evidence="4" id="KW-0677">Repeat</keyword>
<dbReference type="Pfam" id="PF00132">
    <property type="entry name" value="Hexapep"/>
    <property type="match status" value="1"/>
</dbReference>
<dbReference type="RefSeq" id="WP_051130156.1">
    <property type="nucleotide sequence ID" value="NZ_UHFX01000003.1"/>
</dbReference>
<keyword evidence="7" id="KW-1185">Reference proteome</keyword>
<dbReference type="GO" id="GO:0005737">
    <property type="term" value="C:cytoplasm"/>
    <property type="evidence" value="ECO:0007669"/>
    <property type="project" value="InterPro"/>
</dbReference>
<dbReference type="GO" id="GO:0009001">
    <property type="term" value="F:serine O-acetyltransferase activity"/>
    <property type="evidence" value="ECO:0007669"/>
    <property type="project" value="InterPro"/>
</dbReference>
<evidence type="ECO:0000256" key="2">
    <source>
        <dbReference type="ARBA" id="ARBA00018522"/>
    </source>
</evidence>
<dbReference type="CDD" id="cd03354">
    <property type="entry name" value="LbH_SAT"/>
    <property type="match status" value="1"/>
</dbReference>
<dbReference type="GO" id="GO:0006535">
    <property type="term" value="P:cysteine biosynthetic process from serine"/>
    <property type="evidence" value="ECO:0007669"/>
    <property type="project" value="InterPro"/>
</dbReference>